<dbReference type="InterPro" id="IPR029016">
    <property type="entry name" value="GAF-like_dom_sf"/>
</dbReference>
<dbReference type="SMART" id="SM00065">
    <property type="entry name" value="GAF"/>
    <property type="match status" value="1"/>
</dbReference>
<reference evidence="2 3" key="1">
    <citation type="journal article" date="2014" name="Int. J. Syst. Evol. Microbiol.">
        <title>Complete genome sequence of Corynebacterium casei LMG S-19264T (=DSM 44701T), isolated from a smear-ripened cheese.</title>
        <authorList>
            <consortium name="US DOE Joint Genome Institute (JGI-PGF)"/>
            <person name="Walter F."/>
            <person name="Albersmeier A."/>
            <person name="Kalinowski J."/>
            <person name="Ruckert C."/>
        </authorList>
    </citation>
    <scope>NUCLEOTIDE SEQUENCE [LARGE SCALE GENOMIC DNA]</scope>
    <source>
        <strain evidence="2 3">CGMCC 1.9161</strain>
    </source>
</reference>
<comment type="caution">
    <text evidence="2">The sequence shown here is derived from an EMBL/GenBank/DDBJ whole genome shotgun (WGS) entry which is preliminary data.</text>
</comment>
<accession>A0A917Q615</accession>
<keyword evidence="3" id="KW-1185">Reference proteome</keyword>
<dbReference type="InterPro" id="IPR003018">
    <property type="entry name" value="GAF"/>
</dbReference>
<dbReference type="Proteomes" id="UP000600449">
    <property type="component" value="Unassembled WGS sequence"/>
</dbReference>
<dbReference type="SUPFAM" id="SSF55781">
    <property type="entry name" value="GAF domain-like"/>
    <property type="match status" value="1"/>
</dbReference>
<dbReference type="Pfam" id="PF01590">
    <property type="entry name" value="GAF"/>
    <property type="match status" value="1"/>
</dbReference>
<sequence>MRYSVAENEKERLERLRGLEIFDAPSDPDIDVICRDVARRFAVPIALVSLVDADRQWFLSRVGLEAEQTCRDVAFCNYTILADDVFVVSDAAADQRFAHNPLVLGDPFIRFYAGAPLFMGERIRLGSLCLIDTRPRAFGPDDRAALAREAERVSGHIWAHGAATDFDAFVLDVEDWEAVR</sequence>
<evidence type="ECO:0000313" key="3">
    <source>
        <dbReference type="Proteomes" id="UP000600449"/>
    </source>
</evidence>
<dbReference type="PANTHER" id="PTHR43102:SF2">
    <property type="entry name" value="GAF DOMAIN-CONTAINING PROTEIN"/>
    <property type="match status" value="1"/>
</dbReference>
<protein>
    <recommendedName>
        <fullName evidence="1">GAF domain-containing protein</fullName>
    </recommendedName>
</protein>
<evidence type="ECO:0000259" key="1">
    <source>
        <dbReference type="SMART" id="SM00065"/>
    </source>
</evidence>
<dbReference type="AlphaFoldDB" id="A0A917Q615"/>
<proteinExistence type="predicted"/>
<dbReference type="EMBL" id="BMMF01000004">
    <property type="protein sequence ID" value="GGK28411.1"/>
    <property type="molecule type" value="Genomic_DNA"/>
</dbReference>
<gene>
    <name evidence="2" type="ORF">GCM10011322_13590</name>
</gene>
<dbReference type="RefSeq" id="WP_188911034.1">
    <property type="nucleotide sequence ID" value="NZ_BMMF01000004.1"/>
</dbReference>
<evidence type="ECO:0000313" key="2">
    <source>
        <dbReference type="EMBL" id="GGK28411.1"/>
    </source>
</evidence>
<name>A0A917Q615_9HYPH</name>
<dbReference type="Gene3D" id="3.30.450.40">
    <property type="match status" value="1"/>
</dbReference>
<dbReference type="PANTHER" id="PTHR43102">
    <property type="entry name" value="SLR1143 PROTEIN"/>
    <property type="match status" value="1"/>
</dbReference>
<feature type="domain" description="GAF" evidence="1">
    <location>
        <begin position="25"/>
        <end position="167"/>
    </location>
</feature>
<organism evidence="2 3">
    <name type="scientific">Salinarimonas ramus</name>
    <dbReference type="NCBI Taxonomy" id="690164"/>
    <lineage>
        <taxon>Bacteria</taxon>
        <taxon>Pseudomonadati</taxon>
        <taxon>Pseudomonadota</taxon>
        <taxon>Alphaproteobacteria</taxon>
        <taxon>Hyphomicrobiales</taxon>
        <taxon>Salinarimonadaceae</taxon>
        <taxon>Salinarimonas</taxon>
    </lineage>
</organism>